<name>A0A938XQE4_9FIRM</name>
<feature type="domain" description="Aminotransferase class I/classII large" evidence="7">
    <location>
        <begin position="34"/>
        <end position="390"/>
    </location>
</feature>
<evidence type="ECO:0000256" key="5">
    <source>
        <dbReference type="ARBA" id="ARBA00022898"/>
    </source>
</evidence>
<dbReference type="InterPro" id="IPR004839">
    <property type="entry name" value="Aminotransferase_I/II_large"/>
</dbReference>
<dbReference type="PANTHER" id="PTHR46383:SF1">
    <property type="entry name" value="ASPARTATE AMINOTRANSFERASE"/>
    <property type="match status" value="1"/>
</dbReference>
<comment type="cofactor">
    <cofactor evidence="1 6">
        <name>pyridoxal 5'-phosphate</name>
        <dbReference type="ChEBI" id="CHEBI:597326"/>
    </cofactor>
</comment>
<reference evidence="8" key="1">
    <citation type="submission" date="2021-01" db="EMBL/GenBank/DDBJ databases">
        <title>Genomic Encyclopedia of Type Strains, Phase IV (KMG-IV): sequencing the most valuable type-strain genomes for metagenomic binning, comparative biology and taxonomic classification.</title>
        <authorList>
            <person name="Goeker M."/>
        </authorList>
    </citation>
    <scope>NUCLEOTIDE SEQUENCE</scope>
    <source>
        <strain evidence="8">DSM 23230</strain>
    </source>
</reference>
<evidence type="ECO:0000256" key="4">
    <source>
        <dbReference type="ARBA" id="ARBA00022679"/>
    </source>
</evidence>
<evidence type="ECO:0000313" key="9">
    <source>
        <dbReference type="Proteomes" id="UP000774000"/>
    </source>
</evidence>
<protein>
    <recommendedName>
        <fullName evidence="6">Aminotransferase</fullName>
        <ecNumber evidence="6">2.6.1.-</ecNumber>
    </recommendedName>
</protein>
<keyword evidence="3 6" id="KW-0032">Aminotransferase</keyword>
<dbReference type="Pfam" id="PF00155">
    <property type="entry name" value="Aminotran_1_2"/>
    <property type="match status" value="1"/>
</dbReference>
<dbReference type="Proteomes" id="UP000774000">
    <property type="component" value="Unassembled WGS sequence"/>
</dbReference>
<dbReference type="InterPro" id="IPR004838">
    <property type="entry name" value="NHTrfase_class1_PyrdxlP-BS"/>
</dbReference>
<dbReference type="PANTHER" id="PTHR46383">
    <property type="entry name" value="ASPARTATE AMINOTRANSFERASE"/>
    <property type="match status" value="1"/>
</dbReference>
<dbReference type="CDD" id="cd00609">
    <property type="entry name" value="AAT_like"/>
    <property type="match status" value="1"/>
</dbReference>
<comment type="caution">
    <text evidence="8">The sequence shown here is derived from an EMBL/GenBank/DDBJ whole genome shotgun (WGS) entry which is preliminary data.</text>
</comment>
<dbReference type="RefSeq" id="WP_275579350.1">
    <property type="nucleotide sequence ID" value="NZ_JAFBDQ010000002.1"/>
</dbReference>
<dbReference type="InterPro" id="IPR050596">
    <property type="entry name" value="AspAT/PAT-like"/>
</dbReference>
<dbReference type="EMBL" id="JAFBDQ010000002">
    <property type="protein sequence ID" value="MBM7555571.1"/>
    <property type="molecule type" value="Genomic_DNA"/>
</dbReference>
<dbReference type="EC" id="2.6.1.-" evidence="6"/>
<dbReference type="AlphaFoldDB" id="A0A938XQE4"/>
<dbReference type="GO" id="GO:0008483">
    <property type="term" value="F:transaminase activity"/>
    <property type="evidence" value="ECO:0007669"/>
    <property type="project" value="UniProtKB-KW"/>
</dbReference>
<dbReference type="Gene3D" id="3.40.640.10">
    <property type="entry name" value="Type I PLP-dependent aspartate aminotransferase-like (Major domain)"/>
    <property type="match status" value="1"/>
</dbReference>
<dbReference type="InterPro" id="IPR015421">
    <property type="entry name" value="PyrdxlP-dep_Trfase_major"/>
</dbReference>
<dbReference type="SUPFAM" id="SSF53383">
    <property type="entry name" value="PLP-dependent transferases"/>
    <property type="match status" value="1"/>
</dbReference>
<evidence type="ECO:0000256" key="1">
    <source>
        <dbReference type="ARBA" id="ARBA00001933"/>
    </source>
</evidence>
<dbReference type="Gene3D" id="3.90.1150.10">
    <property type="entry name" value="Aspartate Aminotransferase, domain 1"/>
    <property type="match status" value="1"/>
</dbReference>
<evidence type="ECO:0000256" key="6">
    <source>
        <dbReference type="RuleBase" id="RU000481"/>
    </source>
</evidence>
<proteinExistence type="inferred from homology"/>
<dbReference type="GO" id="GO:0030170">
    <property type="term" value="F:pyridoxal phosphate binding"/>
    <property type="evidence" value="ECO:0007669"/>
    <property type="project" value="InterPro"/>
</dbReference>
<keyword evidence="5" id="KW-0663">Pyridoxal phosphate</keyword>
<dbReference type="InterPro" id="IPR015422">
    <property type="entry name" value="PyrdxlP-dep_Trfase_small"/>
</dbReference>
<dbReference type="FunFam" id="3.40.640.10:FF:000033">
    <property type="entry name" value="Aspartate aminotransferase"/>
    <property type="match status" value="1"/>
</dbReference>
<evidence type="ECO:0000313" key="8">
    <source>
        <dbReference type="EMBL" id="MBM7555571.1"/>
    </source>
</evidence>
<dbReference type="PROSITE" id="PS00105">
    <property type="entry name" value="AA_TRANSFER_CLASS_1"/>
    <property type="match status" value="1"/>
</dbReference>
<accession>A0A938XQE4</accession>
<evidence type="ECO:0000256" key="3">
    <source>
        <dbReference type="ARBA" id="ARBA00022576"/>
    </source>
</evidence>
<keyword evidence="4 6" id="KW-0808">Transferase</keyword>
<keyword evidence="9" id="KW-1185">Reference proteome</keyword>
<comment type="similarity">
    <text evidence="2 6">Belongs to the class-I pyridoxal-phosphate-dependent aminotransferase family.</text>
</comment>
<gene>
    <name evidence="8" type="ORF">JOC47_000396</name>
</gene>
<organism evidence="8 9">
    <name type="scientific">Halanaerobacter jeridensis</name>
    <dbReference type="NCBI Taxonomy" id="706427"/>
    <lineage>
        <taxon>Bacteria</taxon>
        <taxon>Bacillati</taxon>
        <taxon>Bacillota</taxon>
        <taxon>Clostridia</taxon>
        <taxon>Halanaerobiales</taxon>
        <taxon>Halobacteroidaceae</taxon>
        <taxon>Halanaerobacter</taxon>
    </lineage>
</organism>
<evidence type="ECO:0000256" key="2">
    <source>
        <dbReference type="ARBA" id="ARBA00007441"/>
    </source>
</evidence>
<sequence length="395" mass="42854">MENMELSAKVRQLEASPTLAISTEAKKLKDSGKEVISLGAGEPDFNTPQHINQAAIDAVNNGFTGYTETIGIKELREAVTKDLAKRGLEYDNNQVIVTTGAKYALFTALQSIIEAGDEVILPAPYWVSYPEQIKFAEGKVVAVETKEENRFKMTAEEFAAAITEDTKAVVINSPSNPTGAVYTKEELQEIAEVAVDNDILVISDEIYQKITYDTSAVSIAELGSEIKDRTIIIDGVSKAYAMTGWRIGYAVAPKDVITAMGCLQSHSTSNPNSIAQKASTAALTGSQEPTKKMVKAFQRRRDLLVDLINSIPGFETIKPSGAFYLFVNVKELIGSEINGTVIKDDQELADVLLHEAGVATIPGSFFGKDGYLRISYAIGEEDLKRAAEKIKDLVG</sequence>
<dbReference type="InterPro" id="IPR015424">
    <property type="entry name" value="PyrdxlP-dep_Trfase"/>
</dbReference>
<evidence type="ECO:0000259" key="7">
    <source>
        <dbReference type="Pfam" id="PF00155"/>
    </source>
</evidence>
<dbReference type="GO" id="GO:0006520">
    <property type="term" value="P:amino acid metabolic process"/>
    <property type="evidence" value="ECO:0007669"/>
    <property type="project" value="InterPro"/>
</dbReference>